<evidence type="ECO:0000313" key="3">
    <source>
        <dbReference type="Proteomes" id="UP000003240"/>
    </source>
</evidence>
<feature type="transmembrane region" description="Helical" evidence="1">
    <location>
        <begin position="12"/>
        <end position="34"/>
    </location>
</feature>
<evidence type="ECO:0000256" key="1">
    <source>
        <dbReference type="SAM" id="Phobius"/>
    </source>
</evidence>
<keyword evidence="1" id="KW-0812">Transmembrane</keyword>
<accession>F7NPR3</accession>
<keyword evidence="1" id="KW-1133">Transmembrane helix</keyword>
<organism evidence="2 3">
    <name type="scientific">Acetonema longum DSM 6540</name>
    <dbReference type="NCBI Taxonomy" id="1009370"/>
    <lineage>
        <taxon>Bacteria</taxon>
        <taxon>Bacillati</taxon>
        <taxon>Bacillota</taxon>
        <taxon>Negativicutes</taxon>
        <taxon>Acetonemataceae</taxon>
        <taxon>Acetonema</taxon>
    </lineage>
</organism>
<sequence length="127" mass="14246">MIPDQNENKGYLLLEMLVAVAMMCGMLAAIGGALNQAAQDVRLAGEYTAATGLVQKTLQTLEIKQHPWATNPFSYEMNHILYHISWNGRTVLPGLQANQAFVSWRSRGREYSVQAETYHFVSPDPYE</sequence>
<comment type="caution">
    <text evidence="2">The sequence shown here is derived from an EMBL/GenBank/DDBJ whole genome shotgun (WGS) entry which is preliminary data.</text>
</comment>
<name>F7NPR3_9FIRM</name>
<dbReference type="EMBL" id="AFGF01000269">
    <property type="protein sequence ID" value="EGO61904.1"/>
    <property type="molecule type" value="Genomic_DNA"/>
</dbReference>
<dbReference type="STRING" id="1009370.ALO_20552"/>
<gene>
    <name evidence="2" type="ORF">ALO_20552</name>
</gene>
<dbReference type="Proteomes" id="UP000003240">
    <property type="component" value="Unassembled WGS sequence"/>
</dbReference>
<reference evidence="2 3" key="1">
    <citation type="journal article" date="2011" name="EMBO J.">
        <title>Structural diversity of bacterial flagellar motors.</title>
        <authorList>
            <person name="Chen S."/>
            <person name="Beeby M."/>
            <person name="Murphy G.E."/>
            <person name="Leadbetter J.R."/>
            <person name="Hendrixson D.R."/>
            <person name="Briegel A."/>
            <person name="Li Z."/>
            <person name="Shi J."/>
            <person name="Tocheva E.I."/>
            <person name="Muller A."/>
            <person name="Dobro M.J."/>
            <person name="Jensen G.J."/>
        </authorList>
    </citation>
    <scope>NUCLEOTIDE SEQUENCE [LARGE SCALE GENOMIC DNA]</scope>
    <source>
        <strain evidence="2 3">DSM 6540</strain>
    </source>
</reference>
<keyword evidence="3" id="KW-1185">Reference proteome</keyword>
<dbReference type="RefSeq" id="WP_004099605.1">
    <property type="nucleotide sequence ID" value="NZ_AFGF01000269.1"/>
</dbReference>
<evidence type="ECO:0000313" key="2">
    <source>
        <dbReference type="EMBL" id="EGO61904.1"/>
    </source>
</evidence>
<keyword evidence="1" id="KW-0472">Membrane</keyword>
<protein>
    <submittedName>
        <fullName evidence="2">Uncharacterized protein</fullName>
    </submittedName>
</protein>
<dbReference type="AlphaFoldDB" id="F7NPR3"/>
<proteinExistence type="predicted"/>